<dbReference type="STRING" id="37916.MCHLDSM_01230"/>
<gene>
    <name evidence="1" type="ORF">MCHLDSM_01230</name>
</gene>
<name>A0A0J6WLL7_9MYCO</name>
<protein>
    <submittedName>
        <fullName evidence="1">Uncharacterized protein</fullName>
    </submittedName>
</protein>
<comment type="caution">
    <text evidence="1">The sequence shown here is derived from an EMBL/GenBank/DDBJ whole genome shotgun (WGS) entry which is preliminary data.</text>
</comment>
<proteinExistence type="predicted"/>
<evidence type="ECO:0000313" key="2">
    <source>
        <dbReference type="Proteomes" id="UP000036513"/>
    </source>
</evidence>
<accession>A0A0J6WLL7</accession>
<dbReference type="EMBL" id="JYNL01000009">
    <property type="protein sequence ID" value="KMO82607.1"/>
    <property type="molecule type" value="Genomic_DNA"/>
</dbReference>
<dbReference type="AlphaFoldDB" id="A0A0J6WLL7"/>
<evidence type="ECO:0000313" key="1">
    <source>
        <dbReference type="EMBL" id="KMO82607.1"/>
    </source>
</evidence>
<organism evidence="1 2">
    <name type="scientific">Mycolicibacterium chlorophenolicum</name>
    <dbReference type="NCBI Taxonomy" id="37916"/>
    <lineage>
        <taxon>Bacteria</taxon>
        <taxon>Bacillati</taxon>
        <taxon>Actinomycetota</taxon>
        <taxon>Actinomycetes</taxon>
        <taxon>Mycobacteriales</taxon>
        <taxon>Mycobacteriaceae</taxon>
        <taxon>Mycolicibacterium</taxon>
    </lineage>
</organism>
<dbReference type="Proteomes" id="UP000036513">
    <property type="component" value="Unassembled WGS sequence"/>
</dbReference>
<sequence>MTFAGSVRRRDLSSDLRRAFDTKFALILDDPKAYGAYDKQTDQWTAEFAEGRGLVTYAVNDQYVKVIVLRIVDFS</sequence>
<reference evidence="1 2" key="1">
    <citation type="journal article" date="2015" name="Genome Biol. Evol.">
        <title>Characterization of Three Mycobacterium spp. with Potential Use in Bioremediation by Genome Sequencing and Comparative Genomics.</title>
        <authorList>
            <person name="Das S."/>
            <person name="Pettersson B.M."/>
            <person name="Behra P.R."/>
            <person name="Ramesh M."/>
            <person name="Dasgupta S."/>
            <person name="Bhattacharya A."/>
            <person name="Kirsebom L.A."/>
        </authorList>
    </citation>
    <scope>NUCLEOTIDE SEQUENCE [LARGE SCALE GENOMIC DNA]</scope>
    <source>
        <strain evidence="1 2">DSM 43826</strain>
    </source>
</reference>
<keyword evidence="2" id="KW-1185">Reference proteome</keyword>